<accession>A0A1Z3CIR9</accession>
<dbReference type="EMBL" id="CP021934">
    <property type="protein sequence ID" value="ASC03345.1"/>
    <property type="molecule type" value="Genomic_DNA"/>
</dbReference>
<evidence type="ECO:0000313" key="1">
    <source>
        <dbReference type="EMBL" id="ASC03345.1"/>
    </source>
</evidence>
<organism evidence="1 2">
    <name type="scientific">Fusobacterium nucleatum subsp. polymorphum</name>
    <name type="common">Fusobacterium polymorphum</name>
    <dbReference type="NCBI Taxonomy" id="76857"/>
    <lineage>
        <taxon>Bacteria</taxon>
        <taxon>Fusobacteriati</taxon>
        <taxon>Fusobacteriota</taxon>
        <taxon>Fusobacteriia</taxon>
        <taxon>Fusobacteriales</taxon>
        <taxon>Fusobacteriaceae</taxon>
        <taxon>Fusobacterium</taxon>
    </lineage>
</organism>
<name>A0A1Z3CIR9_FUSNP</name>
<reference evidence="1 2" key="1">
    <citation type="submission" date="2017-06" db="EMBL/GenBank/DDBJ databases">
        <title>Draft genome sequence of Fusobacterium nucleatum subsp. polymorphum KCOM 1260 (=ChDC F218).</title>
        <authorList>
            <person name="Kook J.-K."/>
            <person name="Park S.-N."/>
            <person name="Lim Y.K."/>
            <person name="Roh H."/>
        </authorList>
    </citation>
    <scope>NUCLEOTIDE SEQUENCE [LARGE SCALE GENOMIC DNA]</scope>
    <source>
        <strain evidence="2">KCOM 1260 (ChDC F218)</strain>
    </source>
</reference>
<keyword evidence="2" id="KW-1185">Reference proteome</keyword>
<proteinExistence type="predicted"/>
<dbReference type="AlphaFoldDB" id="A0A1Z3CIR9"/>
<sequence length="62" mass="7283">MKRFLNVQEKASKKGYVLINYALYAGDKDKYKLMYPQNNGVAKRFNTLKEAESFIETCERNN</sequence>
<gene>
    <name evidence="1" type="ORF">CBG50_08615</name>
</gene>
<dbReference type="Proteomes" id="UP000196759">
    <property type="component" value="Chromosome"/>
</dbReference>
<evidence type="ECO:0000313" key="2">
    <source>
        <dbReference type="Proteomes" id="UP000196759"/>
    </source>
</evidence>
<dbReference type="RefSeq" id="WP_088337500.1">
    <property type="nucleotide sequence ID" value="NZ_CP021934.1"/>
</dbReference>
<protein>
    <submittedName>
        <fullName evidence="1">Uncharacterized protein</fullName>
    </submittedName>
</protein>